<gene>
    <name evidence="3" type="ORF">ABFV38_18450</name>
</gene>
<dbReference type="RefSeq" id="WP_348957736.1">
    <property type="nucleotide sequence ID" value="NZ_CP157375.1"/>
</dbReference>
<evidence type="ECO:0000256" key="1">
    <source>
        <dbReference type="SAM" id="SignalP"/>
    </source>
</evidence>
<dbReference type="InterPro" id="IPR050263">
    <property type="entry name" value="Bact_Fimbrial_Adh_Pro"/>
</dbReference>
<name>A0AAU7FUI7_9ENTR</name>
<sequence>MKKTFTTIGLTLLATLSLAWQNAAQAHDGQINITGTIQSNTCIVDTDSQNMTVDMGNVASKQFYQAGATAAAQSFVIKLVKCGDAATAVSVTFNGTVDGRDNRLLAIDKGSAAATGMGIAILDLNRQIVPLNTQSINYPLTPGAQSVNLSFFAEYMANGDTVKAGDANATATFLLNYA</sequence>
<feature type="domain" description="Fimbrial-type adhesion" evidence="2">
    <location>
        <begin position="31"/>
        <end position="177"/>
    </location>
</feature>
<dbReference type="AlphaFoldDB" id="A0AAU7FUI7"/>
<feature type="signal peptide" evidence="1">
    <location>
        <begin position="1"/>
        <end position="26"/>
    </location>
</feature>
<dbReference type="GO" id="GO:0043709">
    <property type="term" value="P:cell adhesion involved in single-species biofilm formation"/>
    <property type="evidence" value="ECO:0007669"/>
    <property type="project" value="TreeGrafter"/>
</dbReference>
<protein>
    <submittedName>
        <fullName evidence="3">Fimbrial protein</fullName>
    </submittedName>
</protein>
<dbReference type="SUPFAM" id="SSF49401">
    <property type="entry name" value="Bacterial adhesins"/>
    <property type="match status" value="1"/>
</dbReference>
<organism evidence="3">
    <name type="scientific">Enterobacter cloacae complex sp. Mu1197</name>
    <dbReference type="NCBI Taxonomy" id="3152302"/>
    <lineage>
        <taxon>Bacteria</taxon>
        <taxon>Pseudomonadati</taxon>
        <taxon>Pseudomonadota</taxon>
        <taxon>Gammaproteobacteria</taxon>
        <taxon>Enterobacterales</taxon>
        <taxon>Enterobacteriaceae</taxon>
        <taxon>Enterobacter</taxon>
        <taxon>Enterobacter cloacae complex</taxon>
    </lineage>
</organism>
<dbReference type="InterPro" id="IPR008966">
    <property type="entry name" value="Adhesion_dom_sf"/>
</dbReference>
<dbReference type="PANTHER" id="PTHR33420:SF25">
    <property type="entry name" value="PROTEIN FIMF"/>
    <property type="match status" value="1"/>
</dbReference>
<accession>A0AAU7FUI7</accession>
<dbReference type="InterPro" id="IPR000259">
    <property type="entry name" value="Adhesion_dom_fimbrial"/>
</dbReference>
<keyword evidence="1" id="KW-0732">Signal</keyword>
<reference evidence="3" key="1">
    <citation type="submission" date="2024-05" db="EMBL/GenBank/DDBJ databases">
        <title>Copy number flexibility facilitates heteroresistance to increasing antibiotic pressure and threatens the beta-lactam pipeline.</title>
        <authorList>
            <person name="Choby J.E."/>
            <person name="Weiss D.S."/>
        </authorList>
    </citation>
    <scope>NUCLEOTIDE SEQUENCE</scope>
    <source>
        <strain evidence="3">Mu1197</strain>
    </source>
</reference>
<dbReference type="Pfam" id="PF00419">
    <property type="entry name" value="Fimbrial"/>
    <property type="match status" value="1"/>
</dbReference>
<dbReference type="InterPro" id="IPR036937">
    <property type="entry name" value="Adhesion_dom_fimbrial_sf"/>
</dbReference>
<dbReference type="PANTHER" id="PTHR33420">
    <property type="entry name" value="FIMBRIAL SUBUNIT ELFA-RELATED"/>
    <property type="match status" value="1"/>
</dbReference>
<dbReference type="EMBL" id="CP157375">
    <property type="protein sequence ID" value="XBM29862.1"/>
    <property type="molecule type" value="Genomic_DNA"/>
</dbReference>
<evidence type="ECO:0000313" key="3">
    <source>
        <dbReference type="EMBL" id="XBM29862.1"/>
    </source>
</evidence>
<dbReference type="GO" id="GO:0009289">
    <property type="term" value="C:pilus"/>
    <property type="evidence" value="ECO:0007669"/>
    <property type="project" value="InterPro"/>
</dbReference>
<proteinExistence type="predicted"/>
<feature type="chain" id="PRO_5044008828" evidence="1">
    <location>
        <begin position="27"/>
        <end position="178"/>
    </location>
</feature>
<dbReference type="Gene3D" id="2.60.40.1090">
    <property type="entry name" value="Fimbrial-type adhesion domain"/>
    <property type="match status" value="1"/>
</dbReference>
<evidence type="ECO:0000259" key="2">
    <source>
        <dbReference type="Pfam" id="PF00419"/>
    </source>
</evidence>